<dbReference type="EMBL" id="CP072370">
    <property type="protein sequence ID" value="QUB87313.1"/>
    <property type="molecule type" value="Genomic_DNA"/>
</dbReference>
<keyword evidence="5" id="KW-1185">Reference proteome</keyword>
<dbReference type="Gene3D" id="3.10.450.50">
    <property type="match status" value="1"/>
</dbReference>
<accession>A0A0K1NI50</accession>
<dbReference type="Proteomes" id="UP000682005">
    <property type="component" value="Chromosome 1"/>
</dbReference>
<reference evidence="2 4" key="1">
    <citation type="submission" date="2015-07" db="EMBL/GenBank/DDBJ databases">
        <authorList>
            <person name="Noorani M."/>
        </authorList>
    </citation>
    <scope>NUCLEOTIDE SEQUENCE [LARGE SCALE GENOMIC DNA]</scope>
    <source>
        <strain evidence="2 4">W1435</strain>
    </source>
</reference>
<protein>
    <recommendedName>
        <fullName evidence="6">DUF4878 domain-containing protein</fullName>
    </recommendedName>
</protein>
<reference evidence="3 5" key="2">
    <citation type="submission" date="2021-03" db="EMBL/GenBank/DDBJ databases">
        <title>Human Oral Microbial Genomes.</title>
        <authorList>
            <person name="Johnston C.D."/>
            <person name="Chen T."/>
            <person name="Dewhirst F.E."/>
        </authorList>
    </citation>
    <scope>NUCLEOTIDE SEQUENCE [LARGE SCALE GENOMIC DNA]</scope>
    <source>
        <strain evidence="3 5">W1435</strain>
    </source>
</reference>
<proteinExistence type="predicted"/>
<gene>
    <name evidence="2" type="ORF">ADJ77_00375</name>
    <name evidence="3" type="ORF">J5A51_07515</name>
</gene>
<evidence type="ECO:0000313" key="3">
    <source>
        <dbReference type="EMBL" id="QUB87313.1"/>
    </source>
</evidence>
<dbReference type="RefSeq" id="WP_050695904.1">
    <property type="nucleotide sequence ID" value="NZ_CP012074.1"/>
</dbReference>
<organism evidence="2 4">
    <name type="scientific">Prevotella fusca JCM 17724</name>
    <dbReference type="NCBI Taxonomy" id="1236517"/>
    <lineage>
        <taxon>Bacteria</taxon>
        <taxon>Pseudomonadati</taxon>
        <taxon>Bacteroidota</taxon>
        <taxon>Bacteroidia</taxon>
        <taxon>Bacteroidales</taxon>
        <taxon>Prevotellaceae</taxon>
        <taxon>Prevotella</taxon>
    </lineage>
</organism>
<dbReference type="STRING" id="1236517.ADJ77_00375"/>
<evidence type="ECO:0008006" key="6">
    <source>
        <dbReference type="Google" id="ProtNLM"/>
    </source>
</evidence>
<dbReference type="PROSITE" id="PS51257">
    <property type="entry name" value="PROKAR_LIPOPROTEIN"/>
    <property type="match status" value="1"/>
</dbReference>
<dbReference type="Proteomes" id="UP000060345">
    <property type="component" value="Chromosome 1"/>
</dbReference>
<feature type="signal peptide" evidence="1">
    <location>
        <begin position="1"/>
        <end position="18"/>
    </location>
</feature>
<dbReference type="KEGG" id="pfus:ADJ77_00375"/>
<name>A0A0K1NI50_9BACT</name>
<dbReference type="EMBL" id="CP012074">
    <property type="protein sequence ID" value="AKU68371.1"/>
    <property type="molecule type" value="Genomic_DNA"/>
</dbReference>
<feature type="chain" id="PRO_5044544461" description="DUF4878 domain-containing protein" evidence="1">
    <location>
        <begin position="19"/>
        <end position="134"/>
    </location>
</feature>
<evidence type="ECO:0000313" key="5">
    <source>
        <dbReference type="Proteomes" id="UP000682005"/>
    </source>
</evidence>
<evidence type="ECO:0000313" key="4">
    <source>
        <dbReference type="Proteomes" id="UP000060345"/>
    </source>
</evidence>
<dbReference type="AlphaFoldDB" id="A0A0K1NI50"/>
<evidence type="ECO:0000313" key="2">
    <source>
        <dbReference type="EMBL" id="AKU68371.1"/>
    </source>
</evidence>
<evidence type="ECO:0000256" key="1">
    <source>
        <dbReference type="SAM" id="SignalP"/>
    </source>
</evidence>
<sequence length="134" mass="15237">MKRIMLPFLFASALLLVACGSKKEEVDQGELAARAAKLYYEQLLEGKYEAFLEGENRPGKLPDGYRKQLLINLQQFMEQQKSQHKGIDSISLASSVFSEKDSTASAFLLFHYGDKTTEQVVVPMIKRKGVWMMR</sequence>
<keyword evidence="1" id="KW-0732">Signal</keyword>